<evidence type="ECO:0000313" key="1">
    <source>
        <dbReference type="EMBL" id="TGO38519.1"/>
    </source>
</evidence>
<dbReference type="Proteomes" id="UP000297814">
    <property type="component" value="Unassembled WGS sequence"/>
</dbReference>
<comment type="caution">
    <text evidence="1">The sequence shown here is derived from an EMBL/GenBank/DDBJ whole genome shotgun (WGS) entry which is preliminary data.</text>
</comment>
<dbReference type="Gene3D" id="3.30.710.10">
    <property type="entry name" value="Potassium Channel Kv1.1, Chain A"/>
    <property type="match status" value="1"/>
</dbReference>
<protein>
    <recommendedName>
        <fullName evidence="3">BTB domain-containing protein</fullName>
    </recommendedName>
</protein>
<accession>A0A4Z1GSE2</accession>
<proteinExistence type="predicted"/>
<dbReference type="PANTHER" id="PTHR38119:SF1">
    <property type="entry name" value="BTB DOMAIN-CONTAINING PROTEIN"/>
    <property type="match status" value="1"/>
</dbReference>
<dbReference type="PANTHER" id="PTHR38119">
    <property type="entry name" value="BTB DOMAIN-CONTAINING PROTEIN-RELATED"/>
    <property type="match status" value="1"/>
</dbReference>
<keyword evidence="2" id="KW-1185">Reference proteome</keyword>
<dbReference type="EMBL" id="PQXK01000073">
    <property type="protein sequence ID" value="TGO38519.1"/>
    <property type="molecule type" value="Genomic_DNA"/>
</dbReference>
<sequence>MAEVYKLPGHKVDVKLLVFNHEIHCHSLMLKLGSAYFRKFLDSADKTPAPANATFRYEYVTIQDTPGDVPSLEVAPKVEVRGDKPVDTRSDHWYIAVKHMTDCMYGKSFTLASFDDIKFLAKVADFYGALPVVSRTLDTVFFRSPKFIERIPDNAGSLLKIAYQLRNRILYKECMIHVAGRWKSNPCISEDDMDLRIRVLVAYGSVCDKLVTANHKLIQMVALYYIYNNDKIYSELHDIAISHCSSLTDYYRAFYDKRYSTEIDEVLSKVLTSNLILDPSKLGAGQGRFKDYFVCAEITDKELPWDEEEEDW</sequence>
<gene>
    <name evidence="1" type="ORF">BHYA_0073g00280</name>
</gene>
<name>A0A4Z1GSE2_9HELO</name>
<evidence type="ECO:0000313" key="2">
    <source>
        <dbReference type="Proteomes" id="UP000297814"/>
    </source>
</evidence>
<reference evidence="1 2" key="1">
    <citation type="submission" date="2017-12" db="EMBL/GenBank/DDBJ databases">
        <title>Comparative genomics of Botrytis spp.</title>
        <authorList>
            <person name="Valero-Jimenez C.A."/>
            <person name="Tapia P."/>
            <person name="Veloso J."/>
            <person name="Silva-Moreno E."/>
            <person name="Staats M."/>
            <person name="Valdes J.H."/>
            <person name="Van Kan J.A.L."/>
        </authorList>
    </citation>
    <scope>NUCLEOTIDE SEQUENCE [LARGE SCALE GENOMIC DNA]</scope>
    <source>
        <strain evidence="1 2">Bh0001</strain>
    </source>
</reference>
<dbReference type="InterPro" id="IPR011333">
    <property type="entry name" value="SKP1/BTB/POZ_sf"/>
</dbReference>
<dbReference type="CDD" id="cd18186">
    <property type="entry name" value="BTB_POZ_ZBTB_KLHL-like"/>
    <property type="match status" value="1"/>
</dbReference>
<organism evidence="1 2">
    <name type="scientific">Botrytis hyacinthi</name>
    <dbReference type="NCBI Taxonomy" id="278943"/>
    <lineage>
        <taxon>Eukaryota</taxon>
        <taxon>Fungi</taxon>
        <taxon>Dikarya</taxon>
        <taxon>Ascomycota</taxon>
        <taxon>Pezizomycotina</taxon>
        <taxon>Leotiomycetes</taxon>
        <taxon>Helotiales</taxon>
        <taxon>Sclerotiniaceae</taxon>
        <taxon>Botrytis</taxon>
    </lineage>
</organism>
<evidence type="ECO:0008006" key="3">
    <source>
        <dbReference type="Google" id="ProtNLM"/>
    </source>
</evidence>
<dbReference type="AlphaFoldDB" id="A0A4Z1GSE2"/>
<dbReference type="SUPFAM" id="SSF54695">
    <property type="entry name" value="POZ domain"/>
    <property type="match status" value="1"/>
</dbReference>